<gene>
    <name evidence="3" type="ORF">PHY01_06460</name>
</gene>
<dbReference type="SMART" id="SM00834">
    <property type="entry name" value="CxxC_CXXC_SSSS"/>
    <property type="match status" value="1"/>
</dbReference>
<dbReference type="RefSeq" id="WP_141276885.1">
    <property type="nucleotide sequence ID" value="NZ_BAAARZ010000027.1"/>
</dbReference>
<dbReference type="OrthoDB" id="9792898at2"/>
<comment type="caution">
    <text evidence="3">The sequence shown here is derived from an EMBL/GenBank/DDBJ whole genome shotgun (WGS) entry which is preliminary data.</text>
</comment>
<protein>
    <recommendedName>
        <fullName evidence="2">Putative regulatory protein FmdB zinc ribbon domain-containing protein</fullName>
    </recommendedName>
</protein>
<keyword evidence="4" id="KW-1185">Reference proteome</keyword>
<dbReference type="NCBIfam" id="TIGR02605">
    <property type="entry name" value="CxxC_CxxC_SSSS"/>
    <property type="match status" value="1"/>
</dbReference>
<dbReference type="AlphaFoldDB" id="A0A4Y3WHK8"/>
<accession>A0A4Y3WHK8</accession>
<feature type="domain" description="Putative regulatory protein FmdB zinc ribbon" evidence="2">
    <location>
        <begin position="1"/>
        <end position="41"/>
    </location>
</feature>
<dbReference type="Proteomes" id="UP000320338">
    <property type="component" value="Unassembled WGS sequence"/>
</dbReference>
<evidence type="ECO:0000313" key="3">
    <source>
        <dbReference type="EMBL" id="GEC18363.1"/>
    </source>
</evidence>
<evidence type="ECO:0000313" key="4">
    <source>
        <dbReference type="Proteomes" id="UP000320338"/>
    </source>
</evidence>
<sequence length="94" mass="10205">MPTYLFSCTVCGAFDLIRPMSESGAPAECPSCARPARRVLAAPALRSLPTGLRSALDAQHRSADLPDVVTSPPPRTGRVQRRVTDPRQLRLPRP</sequence>
<dbReference type="Pfam" id="PF09723">
    <property type="entry name" value="Zn_ribbon_8"/>
    <property type="match status" value="1"/>
</dbReference>
<evidence type="ECO:0000256" key="1">
    <source>
        <dbReference type="SAM" id="MobiDB-lite"/>
    </source>
</evidence>
<dbReference type="EMBL" id="BJNG01000005">
    <property type="protein sequence ID" value="GEC18363.1"/>
    <property type="molecule type" value="Genomic_DNA"/>
</dbReference>
<feature type="region of interest" description="Disordered" evidence="1">
    <location>
        <begin position="58"/>
        <end position="94"/>
    </location>
</feature>
<dbReference type="InterPro" id="IPR013429">
    <property type="entry name" value="Regulatory_FmdB_Zinc_ribbon"/>
</dbReference>
<name>A0A4Y3WHK8_9PSEU</name>
<reference evidence="3 4" key="1">
    <citation type="submission" date="2019-06" db="EMBL/GenBank/DDBJ databases">
        <title>Whole genome shotgun sequence of Pseudonocardia hydrocarbonoxydans NBRC 14498.</title>
        <authorList>
            <person name="Hosoyama A."/>
            <person name="Uohara A."/>
            <person name="Ohji S."/>
            <person name="Ichikawa N."/>
        </authorList>
    </citation>
    <scope>NUCLEOTIDE SEQUENCE [LARGE SCALE GENOMIC DNA]</scope>
    <source>
        <strain evidence="3 4">NBRC 14498</strain>
    </source>
</reference>
<organism evidence="3 4">
    <name type="scientific">Pseudonocardia hydrocarbonoxydans</name>
    <dbReference type="NCBI Taxonomy" id="76726"/>
    <lineage>
        <taxon>Bacteria</taxon>
        <taxon>Bacillati</taxon>
        <taxon>Actinomycetota</taxon>
        <taxon>Actinomycetes</taxon>
        <taxon>Pseudonocardiales</taxon>
        <taxon>Pseudonocardiaceae</taxon>
        <taxon>Pseudonocardia</taxon>
    </lineage>
</organism>
<proteinExistence type="predicted"/>
<evidence type="ECO:0000259" key="2">
    <source>
        <dbReference type="SMART" id="SM00834"/>
    </source>
</evidence>